<evidence type="ECO:0000313" key="4">
    <source>
        <dbReference type="Proteomes" id="UP000019149"/>
    </source>
</evidence>
<dbReference type="GO" id="GO:0005509">
    <property type="term" value="F:calcium ion binding"/>
    <property type="evidence" value="ECO:0007669"/>
    <property type="project" value="InterPro"/>
</dbReference>
<dbReference type="KEGG" id="egl:EGR_01210"/>
<dbReference type="OrthoDB" id="26525at2759"/>
<evidence type="ECO:0000256" key="1">
    <source>
        <dbReference type="ARBA" id="ARBA00022737"/>
    </source>
</evidence>
<dbReference type="GeneID" id="36336925"/>
<organism evidence="3 4">
    <name type="scientific">Echinococcus granulosus</name>
    <name type="common">Hydatid tapeworm</name>
    <dbReference type="NCBI Taxonomy" id="6210"/>
    <lineage>
        <taxon>Eukaryota</taxon>
        <taxon>Metazoa</taxon>
        <taxon>Spiralia</taxon>
        <taxon>Lophotrochozoa</taxon>
        <taxon>Platyhelminthes</taxon>
        <taxon>Cestoda</taxon>
        <taxon>Eucestoda</taxon>
        <taxon>Cyclophyllidea</taxon>
        <taxon>Taeniidae</taxon>
        <taxon>Echinococcus</taxon>
        <taxon>Echinococcus granulosus group</taxon>
    </lineage>
</organism>
<evidence type="ECO:0000313" key="3">
    <source>
        <dbReference type="EMBL" id="EUB64082.1"/>
    </source>
</evidence>
<proteinExistence type="predicted"/>
<sequence length="158" mass="18079">MTESMTVEERNRCITAFQQFSWLKNGKIRVKKLARVMRRAGFAPTDEELEKVFQSCRGQANITEKMFLILMEEYKSDLQITQDLHEAFRLFDESGEGYFTISKLRDLLIAGDETLTEEDVEALCSQADSNGDGKVCFSGKYYLSYSFTACLADLMQAM</sequence>
<dbReference type="Gene3D" id="1.10.238.10">
    <property type="entry name" value="EF-hand"/>
    <property type="match status" value="1"/>
</dbReference>
<protein>
    <submittedName>
        <fullName evidence="3">Calmodulin</fullName>
    </submittedName>
</protein>
<accession>W6UZU3</accession>
<dbReference type="EMBL" id="APAU02000004">
    <property type="protein sequence ID" value="EUB64082.1"/>
    <property type="molecule type" value="Genomic_DNA"/>
</dbReference>
<dbReference type="STRING" id="6210.W6UZU3"/>
<dbReference type="CTD" id="36336925"/>
<dbReference type="AlphaFoldDB" id="W6UZU3"/>
<gene>
    <name evidence="3" type="ORF">EGR_01210</name>
</gene>
<dbReference type="PANTHER" id="PTHR23048:SF0">
    <property type="entry name" value="CALMODULIN LIKE 3"/>
    <property type="match status" value="1"/>
</dbReference>
<dbReference type="OMA" id="GYFTISK"/>
<dbReference type="SUPFAM" id="SSF47473">
    <property type="entry name" value="EF-hand"/>
    <property type="match status" value="1"/>
</dbReference>
<dbReference type="CDD" id="cd00051">
    <property type="entry name" value="EFh"/>
    <property type="match status" value="1"/>
</dbReference>
<dbReference type="InterPro" id="IPR011992">
    <property type="entry name" value="EF-hand-dom_pair"/>
</dbReference>
<dbReference type="GO" id="GO:0016460">
    <property type="term" value="C:myosin II complex"/>
    <property type="evidence" value="ECO:0007669"/>
    <property type="project" value="TreeGrafter"/>
</dbReference>
<dbReference type="FunFam" id="1.10.238.10:FF:000001">
    <property type="entry name" value="Calmodulin 1"/>
    <property type="match status" value="1"/>
</dbReference>
<dbReference type="RefSeq" id="XP_024355278.1">
    <property type="nucleotide sequence ID" value="XM_024490459.1"/>
</dbReference>
<keyword evidence="4" id="KW-1185">Reference proteome</keyword>
<dbReference type="Proteomes" id="UP000019149">
    <property type="component" value="Unassembled WGS sequence"/>
</dbReference>
<dbReference type="PROSITE" id="PS50222">
    <property type="entry name" value="EF_HAND_2"/>
    <property type="match status" value="1"/>
</dbReference>
<dbReference type="InterPro" id="IPR050230">
    <property type="entry name" value="CALM/Myosin/TropC-like"/>
</dbReference>
<dbReference type="PANTHER" id="PTHR23048">
    <property type="entry name" value="MYOSIN LIGHT CHAIN 1, 3"/>
    <property type="match status" value="1"/>
</dbReference>
<reference evidence="3 4" key="1">
    <citation type="journal article" date="2013" name="Nat. Genet.">
        <title>The genome of the hydatid tapeworm Echinococcus granulosus.</title>
        <authorList>
            <person name="Zheng H."/>
            <person name="Zhang W."/>
            <person name="Zhang L."/>
            <person name="Zhang Z."/>
            <person name="Li J."/>
            <person name="Lu G."/>
            <person name="Zhu Y."/>
            <person name="Wang Y."/>
            <person name="Huang Y."/>
            <person name="Liu J."/>
            <person name="Kang H."/>
            <person name="Chen J."/>
            <person name="Wang L."/>
            <person name="Chen A."/>
            <person name="Yu S."/>
            <person name="Gao Z."/>
            <person name="Jin L."/>
            <person name="Gu W."/>
            <person name="Wang Z."/>
            <person name="Zhao L."/>
            <person name="Shi B."/>
            <person name="Wen H."/>
            <person name="Lin R."/>
            <person name="Jones M.K."/>
            <person name="Brejova B."/>
            <person name="Vinar T."/>
            <person name="Zhao G."/>
            <person name="McManus D.P."/>
            <person name="Chen Z."/>
            <person name="Zhou Y."/>
            <person name="Wang S."/>
        </authorList>
    </citation>
    <scope>NUCLEOTIDE SEQUENCE [LARGE SCALE GENOMIC DNA]</scope>
</reference>
<keyword evidence="1" id="KW-0677">Repeat</keyword>
<feature type="domain" description="EF-hand" evidence="2">
    <location>
        <begin position="79"/>
        <end position="114"/>
    </location>
</feature>
<dbReference type="Pfam" id="PF13499">
    <property type="entry name" value="EF-hand_7"/>
    <property type="match status" value="1"/>
</dbReference>
<dbReference type="InterPro" id="IPR002048">
    <property type="entry name" value="EF_hand_dom"/>
</dbReference>
<name>W6UZU3_ECHGR</name>
<comment type="caution">
    <text evidence="3">The sequence shown here is derived from an EMBL/GenBank/DDBJ whole genome shotgun (WGS) entry which is preliminary data.</text>
</comment>
<evidence type="ECO:0000259" key="2">
    <source>
        <dbReference type="PROSITE" id="PS50222"/>
    </source>
</evidence>